<evidence type="ECO:0000256" key="3">
    <source>
        <dbReference type="SAM" id="SignalP"/>
    </source>
</evidence>
<evidence type="ECO:0000256" key="2">
    <source>
        <dbReference type="SAM" id="Phobius"/>
    </source>
</evidence>
<keyword evidence="2" id="KW-0812">Transmembrane</keyword>
<feature type="non-terminal residue" evidence="5">
    <location>
        <position position="1"/>
    </location>
</feature>
<keyword evidence="2" id="KW-0472">Membrane</keyword>
<dbReference type="AlphaFoldDB" id="A0AAN4ZL70"/>
<dbReference type="PANTHER" id="PTHR47520">
    <property type="entry name" value="CX DOMAIN-CONTAINING PROTEIN-RELATED"/>
    <property type="match status" value="1"/>
</dbReference>
<evidence type="ECO:0000313" key="5">
    <source>
        <dbReference type="EMBL" id="GMR40272.1"/>
    </source>
</evidence>
<evidence type="ECO:0000313" key="6">
    <source>
        <dbReference type="Proteomes" id="UP001328107"/>
    </source>
</evidence>
<dbReference type="PANTHER" id="PTHR47520:SF13">
    <property type="entry name" value="PROTEIN CBG10012"/>
    <property type="match status" value="1"/>
</dbReference>
<feature type="transmembrane region" description="Helical" evidence="2">
    <location>
        <begin position="304"/>
        <end position="322"/>
    </location>
</feature>
<keyword evidence="2" id="KW-1133">Transmembrane helix</keyword>
<organism evidence="5 6">
    <name type="scientific">Pristionchus mayeri</name>
    <dbReference type="NCBI Taxonomy" id="1317129"/>
    <lineage>
        <taxon>Eukaryota</taxon>
        <taxon>Metazoa</taxon>
        <taxon>Ecdysozoa</taxon>
        <taxon>Nematoda</taxon>
        <taxon>Chromadorea</taxon>
        <taxon>Rhabditida</taxon>
        <taxon>Rhabditina</taxon>
        <taxon>Diplogasteromorpha</taxon>
        <taxon>Diplogasteroidea</taxon>
        <taxon>Neodiplogasteridae</taxon>
        <taxon>Pristionchus</taxon>
    </lineage>
</organism>
<dbReference type="EMBL" id="BTRK01000003">
    <property type="protein sequence ID" value="GMR40272.1"/>
    <property type="molecule type" value="Genomic_DNA"/>
</dbReference>
<dbReference type="InterPro" id="IPR002619">
    <property type="entry name" value="CX"/>
</dbReference>
<reference evidence="6" key="1">
    <citation type="submission" date="2022-10" db="EMBL/GenBank/DDBJ databases">
        <title>Genome assembly of Pristionchus species.</title>
        <authorList>
            <person name="Yoshida K."/>
            <person name="Sommer R.J."/>
        </authorList>
    </citation>
    <scope>NUCLEOTIDE SEQUENCE [LARGE SCALE GENOMIC DNA]</scope>
    <source>
        <strain evidence="6">RS5460</strain>
    </source>
</reference>
<keyword evidence="6" id="KW-1185">Reference proteome</keyword>
<feature type="region of interest" description="Disordered" evidence="1">
    <location>
        <begin position="27"/>
        <end position="123"/>
    </location>
</feature>
<keyword evidence="3" id="KW-0732">Signal</keyword>
<sequence>NRMVAGISLRCAAVLLIGLVFLAPLSEGKRGGGNNNSSRGSSSARSSSKTSSKSSGSKSYYSSTNSKSDHSAEWSVPSGHVSRGRSTWNSATNPIPRVRIGDASKSGKTFSWSSTNPRPSVTRDSVSRGLFYSYLPTYGYNSANHFTVYHFYPRSHYHTQRAATTMTPTPAGPNAEHVVSVLNITVTIDDPDAVNVTDVMEIVEPTRPLVIQDLAFFWDTNYLPSKHTPNCTTYVPANDNNPIEFCKIDELQRCKRNLQELRGFPNGSIFFPDGTSPSHLAWMCPKGTVCCDWECCQSKSGFSIGEWLLIILATGVVIYYTIRCALRCYRTGHEIKEERGIRKEEKRKLTLASSKAPSFDLP</sequence>
<accession>A0AAN4ZL70</accession>
<dbReference type="Pfam" id="PF01705">
    <property type="entry name" value="CX"/>
    <property type="match status" value="1"/>
</dbReference>
<feature type="compositionally biased region" description="Low complexity" evidence="1">
    <location>
        <begin position="35"/>
        <end position="66"/>
    </location>
</feature>
<feature type="compositionally biased region" description="Polar residues" evidence="1">
    <location>
        <begin position="106"/>
        <end position="123"/>
    </location>
</feature>
<gene>
    <name evidence="5" type="ORF">PMAYCL1PPCAC_10467</name>
</gene>
<feature type="chain" id="PRO_5042894176" description="CX domain-containing protein" evidence="3">
    <location>
        <begin position="29"/>
        <end position="362"/>
    </location>
</feature>
<feature type="compositionally biased region" description="Polar residues" evidence="1">
    <location>
        <begin position="84"/>
        <end position="93"/>
    </location>
</feature>
<evidence type="ECO:0000256" key="1">
    <source>
        <dbReference type="SAM" id="MobiDB-lite"/>
    </source>
</evidence>
<feature type="domain" description="CX" evidence="4">
    <location>
        <begin position="267"/>
        <end position="297"/>
    </location>
</feature>
<evidence type="ECO:0000259" key="4">
    <source>
        <dbReference type="Pfam" id="PF01705"/>
    </source>
</evidence>
<proteinExistence type="predicted"/>
<name>A0AAN4ZL70_9BILA</name>
<dbReference type="Proteomes" id="UP001328107">
    <property type="component" value="Unassembled WGS sequence"/>
</dbReference>
<protein>
    <recommendedName>
        <fullName evidence="4">CX domain-containing protein</fullName>
    </recommendedName>
</protein>
<comment type="caution">
    <text evidence="5">The sequence shown here is derived from an EMBL/GenBank/DDBJ whole genome shotgun (WGS) entry which is preliminary data.</text>
</comment>
<feature type="signal peptide" evidence="3">
    <location>
        <begin position="1"/>
        <end position="28"/>
    </location>
</feature>